<organism evidence="2 3">
    <name type="scientific">Allosphingosinicella flava</name>
    <dbReference type="NCBI Taxonomy" id="2771430"/>
    <lineage>
        <taxon>Bacteria</taxon>
        <taxon>Pseudomonadati</taxon>
        <taxon>Pseudomonadota</taxon>
        <taxon>Alphaproteobacteria</taxon>
        <taxon>Sphingomonadales</taxon>
        <taxon>Sphingomonadaceae</taxon>
        <taxon>Allosphingosinicella</taxon>
    </lineage>
</organism>
<gene>
    <name evidence="2" type="ORF">IC614_05440</name>
</gene>
<dbReference type="InterPro" id="IPR029039">
    <property type="entry name" value="Flavoprotein-like_sf"/>
</dbReference>
<accession>A0A7T2LMX8</accession>
<dbReference type="InterPro" id="IPR005025">
    <property type="entry name" value="FMN_Rdtase-like_dom"/>
</dbReference>
<dbReference type="Pfam" id="PF03358">
    <property type="entry name" value="FMN_red"/>
    <property type="match status" value="1"/>
</dbReference>
<keyword evidence="3" id="KW-1185">Reference proteome</keyword>
<dbReference type="EMBL" id="CP065592">
    <property type="protein sequence ID" value="QPQ56020.1"/>
    <property type="molecule type" value="Genomic_DNA"/>
</dbReference>
<sequence>MPQDRKVAVFVGSLRKASLSRKTALALAKLAPAHLTLDIVEIGDLPLYNEDRDKDAPPAQWTRFRDQVRTADAFLFVTPEYNRSVPGALKNAIDVGSRPYGKGALTKKPGGVVSVSPGALGGFGAHHHLRQSLVFLDIPVMQQPEAYVSGAGDLFDETGEIQKEGTRDFLRTFIHAYADWVEKLAA</sequence>
<evidence type="ECO:0000313" key="2">
    <source>
        <dbReference type="EMBL" id="QPQ56020.1"/>
    </source>
</evidence>
<reference evidence="2 3" key="1">
    <citation type="submission" date="2020-11" db="EMBL/GenBank/DDBJ databases">
        <title>Genome seq and assembly of Sphingosinicella sp.</title>
        <authorList>
            <person name="Chhetri G."/>
        </authorList>
    </citation>
    <scope>NUCLEOTIDE SEQUENCE [LARGE SCALE GENOMIC DNA]</scope>
    <source>
        <strain evidence="2 3">UDD2</strain>
    </source>
</reference>
<dbReference type="SUPFAM" id="SSF52218">
    <property type="entry name" value="Flavoproteins"/>
    <property type="match status" value="1"/>
</dbReference>
<dbReference type="InterPro" id="IPR050712">
    <property type="entry name" value="NAD(P)H-dep_reductase"/>
</dbReference>
<evidence type="ECO:0000313" key="3">
    <source>
        <dbReference type="Proteomes" id="UP000594873"/>
    </source>
</evidence>
<dbReference type="GO" id="GO:0010181">
    <property type="term" value="F:FMN binding"/>
    <property type="evidence" value="ECO:0007669"/>
    <property type="project" value="TreeGrafter"/>
</dbReference>
<proteinExistence type="predicted"/>
<name>A0A7T2LMX8_9SPHN</name>
<dbReference type="GO" id="GO:0016491">
    <property type="term" value="F:oxidoreductase activity"/>
    <property type="evidence" value="ECO:0007669"/>
    <property type="project" value="InterPro"/>
</dbReference>
<dbReference type="PANTHER" id="PTHR30543:SF21">
    <property type="entry name" value="NAD(P)H-DEPENDENT FMN REDUCTASE LOT6"/>
    <property type="match status" value="1"/>
</dbReference>
<protein>
    <submittedName>
        <fullName evidence="2">NAD(P)H-dependent oxidoreductase</fullName>
    </submittedName>
</protein>
<feature type="domain" description="NADPH-dependent FMN reductase-like" evidence="1">
    <location>
        <begin position="6"/>
        <end position="151"/>
    </location>
</feature>
<dbReference type="KEGG" id="sflv:IC614_05440"/>
<dbReference type="Proteomes" id="UP000594873">
    <property type="component" value="Chromosome"/>
</dbReference>
<dbReference type="AlphaFoldDB" id="A0A7T2LMX8"/>
<dbReference type="Gene3D" id="3.40.50.360">
    <property type="match status" value="1"/>
</dbReference>
<dbReference type="RefSeq" id="WP_200972880.1">
    <property type="nucleotide sequence ID" value="NZ_CP065592.1"/>
</dbReference>
<dbReference type="PANTHER" id="PTHR30543">
    <property type="entry name" value="CHROMATE REDUCTASE"/>
    <property type="match status" value="1"/>
</dbReference>
<dbReference type="GO" id="GO:0005829">
    <property type="term" value="C:cytosol"/>
    <property type="evidence" value="ECO:0007669"/>
    <property type="project" value="TreeGrafter"/>
</dbReference>
<evidence type="ECO:0000259" key="1">
    <source>
        <dbReference type="Pfam" id="PF03358"/>
    </source>
</evidence>